<dbReference type="AlphaFoldDB" id="A0A9P8I524"/>
<dbReference type="EMBL" id="JAGHQM010002840">
    <property type="protein sequence ID" value="KAH0548099.1"/>
    <property type="molecule type" value="Genomic_DNA"/>
</dbReference>
<keyword evidence="2" id="KW-1185">Reference proteome</keyword>
<proteinExistence type="predicted"/>
<accession>A0A9P8I524</accession>
<organism evidence="1 2">
    <name type="scientific">Trichoglossum hirsutum</name>
    <dbReference type="NCBI Taxonomy" id="265104"/>
    <lineage>
        <taxon>Eukaryota</taxon>
        <taxon>Fungi</taxon>
        <taxon>Dikarya</taxon>
        <taxon>Ascomycota</taxon>
        <taxon>Pezizomycotina</taxon>
        <taxon>Geoglossomycetes</taxon>
        <taxon>Geoglossales</taxon>
        <taxon>Geoglossaceae</taxon>
        <taxon>Trichoglossum</taxon>
    </lineage>
</organism>
<gene>
    <name evidence="1" type="ORF">GP486_008168</name>
</gene>
<sequence>LHSRVFITSRPDIPVGLGFSLAPDLDHQDFILHDISRPTVDNDISTYLQHTLTDIRRKCTFDEEWPGDEALRYLVQKAAGLFIWAATACRFIDEGDASFSSDRLLDILEGDSSDIEPEEELNIIYTKVLDNSTSARLEQHEKDKAYAILREALGAVVILFSPLPCHSLARLLNIPEQKVGAMLGGLHSILDIPKDPTRSVRLHHPSLRDFLLNPQRCRDPHFWVDEKNTHEAFADHCIQLMSQKLNKKDLCDLGNPGAKPAEVPPDKIQYYLPPELQYTCKYWVDHLRQSKHRPRDGGRVHCFLREHLLHWVEAPGWIKESSVGIRAIASLESMTNVGHVLNLSKYDS</sequence>
<evidence type="ECO:0000313" key="1">
    <source>
        <dbReference type="EMBL" id="KAH0548099.1"/>
    </source>
</evidence>
<reference evidence="1" key="1">
    <citation type="submission" date="2021-03" db="EMBL/GenBank/DDBJ databases">
        <title>Comparative genomics and phylogenomic investigation of the class Geoglossomycetes provide insights into ecological specialization and systematics.</title>
        <authorList>
            <person name="Melie T."/>
            <person name="Pirro S."/>
            <person name="Miller A.N."/>
            <person name="Quandt A."/>
        </authorList>
    </citation>
    <scope>NUCLEOTIDE SEQUENCE</scope>
    <source>
        <strain evidence="1">CAQ_001_2017</strain>
    </source>
</reference>
<dbReference type="PANTHER" id="PTHR10039">
    <property type="entry name" value="AMELOGENIN"/>
    <property type="match status" value="1"/>
</dbReference>
<evidence type="ECO:0000313" key="2">
    <source>
        <dbReference type="Proteomes" id="UP000750711"/>
    </source>
</evidence>
<name>A0A9P8I524_9PEZI</name>
<feature type="non-terminal residue" evidence="1">
    <location>
        <position position="1"/>
    </location>
</feature>
<dbReference type="Proteomes" id="UP000750711">
    <property type="component" value="Unassembled WGS sequence"/>
</dbReference>
<comment type="caution">
    <text evidence="1">The sequence shown here is derived from an EMBL/GenBank/DDBJ whole genome shotgun (WGS) entry which is preliminary data.</text>
</comment>
<protein>
    <submittedName>
        <fullName evidence="1">Uncharacterized protein</fullName>
    </submittedName>
</protein>